<dbReference type="EMBL" id="JAHYIQ010000024">
    <property type="protein sequence ID" value="KAK1122097.1"/>
    <property type="molecule type" value="Genomic_DNA"/>
</dbReference>
<comment type="caution">
    <text evidence="1">The sequence shown here is derived from an EMBL/GenBank/DDBJ whole genome shotgun (WGS) entry which is preliminary data.</text>
</comment>
<keyword evidence="2" id="KW-1185">Reference proteome</keyword>
<reference evidence="1" key="1">
    <citation type="submission" date="2021-10" db="EMBL/GenBank/DDBJ databases">
        <title>Melipona bicolor Genome sequencing and assembly.</title>
        <authorList>
            <person name="Araujo N.S."/>
            <person name="Arias M.C."/>
        </authorList>
    </citation>
    <scope>NUCLEOTIDE SEQUENCE</scope>
    <source>
        <strain evidence="1">USP_2M_L1-L4_2017</strain>
        <tissue evidence="1">Whole body</tissue>
    </source>
</reference>
<accession>A0AA40FNH7</accession>
<feature type="non-terminal residue" evidence="1">
    <location>
        <position position="84"/>
    </location>
</feature>
<name>A0AA40FNH7_9HYME</name>
<organism evidence="1 2">
    <name type="scientific">Melipona bicolor</name>
    <dbReference type="NCBI Taxonomy" id="60889"/>
    <lineage>
        <taxon>Eukaryota</taxon>
        <taxon>Metazoa</taxon>
        <taxon>Ecdysozoa</taxon>
        <taxon>Arthropoda</taxon>
        <taxon>Hexapoda</taxon>
        <taxon>Insecta</taxon>
        <taxon>Pterygota</taxon>
        <taxon>Neoptera</taxon>
        <taxon>Endopterygota</taxon>
        <taxon>Hymenoptera</taxon>
        <taxon>Apocrita</taxon>
        <taxon>Aculeata</taxon>
        <taxon>Apoidea</taxon>
        <taxon>Anthophila</taxon>
        <taxon>Apidae</taxon>
        <taxon>Melipona</taxon>
    </lineage>
</organism>
<evidence type="ECO:0000313" key="2">
    <source>
        <dbReference type="Proteomes" id="UP001177670"/>
    </source>
</evidence>
<protein>
    <submittedName>
        <fullName evidence="1">Uncharacterized protein</fullName>
    </submittedName>
</protein>
<dbReference type="Proteomes" id="UP001177670">
    <property type="component" value="Unassembled WGS sequence"/>
</dbReference>
<dbReference type="AlphaFoldDB" id="A0AA40FNH7"/>
<evidence type="ECO:0000313" key="1">
    <source>
        <dbReference type="EMBL" id="KAK1122097.1"/>
    </source>
</evidence>
<gene>
    <name evidence="1" type="ORF">K0M31_009937</name>
</gene>
<sequence length="84" mass="9644">MTLKVHSDFQTEKNPVGFHVTLQQINSATSSIRQRRGQRSLRRRVNFPPLPLGRFPGQSCSVRATDYEITEGSKQNTVLWFPWG</sequence>
<proteinExistence type="predicted"/>